<gene>
    <name evidence="10" type="ORF">KFL_002030150</name>
</gene>
<dbReference type="OMA" id="DEKIPYW"/>
<dbReference type="InterPro" id="IPR013128">
    <property type="entry name" value="Peptidase_C1A"/>
</dbReference>
<dbReference type="PROSITE" id="PS00640">
    <property type="entry name" value="THIOL_PROTEASE_ASN"/>
    <property type="match status" value="1"/>
</dbReference>
<dbReference type="InterPro" id="IPR025660">
    <property type="entry name" value="Pept_his_AS"/>
</dbReference>
<keyword evidence="4" id="KW-0378">Hydrolase</keyword>
<dbReference type="GO" id="GO:0004197">
    <property type="term" value="F:cysteine-type endopeptidase activity"/>
    <property type="evidence" value="ECO:0000318"/>
    <property type="project" value="GO_Central"/>
</dbReference>
<evidence type="ECO:0000256" key="7">
    <source>
        <dbReference type="ARBA" id="ARBA00023180"/>
    </source>
</evidence>
<name>A0A1Y1I2P0_KLENI</name>
<evidence type="ECO:0000256" key="1">
    <source>
        <dbReference type="ARBA" id="ARBA00008455"/>
    </source>
</evidence>
<dbReference type="FunFam" id="3.90.70.10:FF:000081">
    <property type="entry name" value="cathepsin B-like protease 2"/>
    <property type="match status" value="1"/>
</dbReference>
<evidence type="ECO:0000256" key="2">
    <source>
        <dbReference type="ARBA" id="ARBA00022670"/>
    </source>
</evidence>
<accession>A0A1Y1I2P0</accession>
<evidence type="ECO:0000256" key="5">
    <source>
        <dbReference type="ARBA" id="ARBA00022807"/>
    </source>
</evidence>
<keyword evidence="2" id="KW-0645">Protease</keyword>
<dbReference type="GO" id="GO:0005615">
    <property type="term" value="C:extracellular space"/>
    <property type="evidence" value="ECO:0000318"/>
    <property type="project" value="GO_Central"/>
</dbReference>
<dbReference type="InterPro" id="IPR000668">
    <property type="entry name" value="Peptidase_C1A_C"/>
</dbReference>
<dbReference type="AlphaFoldDB" id="A0A1Y1I2P0"/>
<comment type="similarity">
    <text evidence="1">Belongs to the peptidase C1 family.</text>
</comment>
<proteinExistence type="inferred from homology"/>
<protein>
    <submittedName>
        <fullName evidence="10">Cysteine proteinases superfamily protein</fullName>
    </submittedName>
</protein>
<evidence type="ECO:0000313" key="10">
    <source>
        <dbReference type="EMBL" id="GAQ84733.1"/>
    </source>
</evidence>
<dbReference type="PANTHER" id="PTHR12411">
    <property type="entry name" value="CYSTEINE PROTEASE FAMILY C1-RELATED"/>
    <property type="match status" value="1"/>
</dbReference>
<dbReference type="SMART" id="SM00645">
    <property type="entry name" value="Pept_C1"/>
    <property type="match status" value="1"/>
</dbReference>
<dbReference type="GO" id="GO:0051603">
    <property type="term" value="P:proteolysis involved in protein catabolic process"/>
    <property type="evidence" value="ECO:0000318"/>
    <property type="project" value="GO_Central"/>
</dbReference>
<evidence type="ECO:0000313" key="11">
    <source>
        <dbReference type="Proteomes" id="UP000054558"/>
    </source>
</evidence>
<keyword evidence="7" id="KW-0325">Glycoprotein</keyword>
<evidence type="ECO:0000256" key="6">
    <source>
        <dbReference type="ARBA" id="ARBA00023157"/>
    </source>
</evidence>
<dbReference type="OrthoDB" id="190265at2759"/>
<organism evidence="10 11">
    <name type="scientific">Klebsormidium nitens</name>
    <name type="common">Green alga</name>
    <name type="synonym">Ulothrix nitens</name>
    <dbReference type="NCBI Taxonomy" id="105231"/>
    <lineage>
        <taxon>Eukaryota</taxon>
        <taxon>Viridiplantae</taxon>
        <taxon>Streptophyta</taxon>
        <taxon>Klebsormidiophyceae</taxon>
        <taxon>Klebsormidiales</taxon>
        <taxon>Klebsormidiaceae</taxon>
        <taxon>Klebsormidium</taxon>
    </lineage>
</organism>
<sequence length="345" mass="37667">MKLLWTFLLIGLLGAAQAIRPIDPLIQQVTVDPSAILVPQDDIIGAVNSEPSATWVAGENERLEGFTVDDLKVLCGSKAGDPNALPLAKPLTLKRSHHPDVELPKNFDPRQKWPSCPSLSAIRDQGHCGSCWAFGAVEVLTDRFCIAGHENVTLSTNDLLSCCGFECGDGCEGGWPERAWEYFERSGVVSEQCDPYFDTVPCKHPGCGPVKPTPKCVRGCKDDELWGDSKHYAANVYTVGPDVEDLQKELFLNGPIEVAFTVYQDFAHYKSGVYKHLYGGVLGGHAVKLMGWGTTDDGVDYWLIANSWGYGWGEDGYFRIVRGENECGIEGEAVTGLPSVKKVVV</sequence>
<evidence type="ECO:0000259" key="9">
    <source>
        <dbReference type="SMART" id="SM00645"/>
    </source>
</evidence>
<dbReference type="EMBL" id="DF237152">
    <property type="protein sequence ID" value="GAQ84733.1"/>
    <property type="molecule type" value="Genomic_DNA"/>
</dbReference>
<evidence type="ECO:0000256" key="3">
    <source>
        <dbReference type="ARBA" id="ARBA00022729"/>
    </source>
</evidence>
<evidence type="ECO:0000256" key="4">
    <source>
        <dbReference type="ARBA" id="ARBA00022801"/>
    </source>
</evidence>
<evidence type="ECO:0000256" key="8">
    <source>
        <dbReference type="SAM" id="SignalP"/>
    </source>
</evidence>
<dbReference type="Proteomes" id="UP000054558">
    <property type="component" value="Unassembled WGS sequence"/>
</dbReference>
<dbReference type="Gene3D" id="3.90.70.10">
    <property type="entry name" value="Cysteine proteinases"/>
    <property type="match status" value="1"/>
</dbReference>
<feature type="signal peptide" evidence="8">
    <location>
        <begin position="1"/>
        <end position="18"/>
    </location>
</feature>
<keyword evidence="5" id="KW-0788">Thiol protease</keyword>
<keyword evidence="6" id="KW-1015">Disulfide bond</keyword>
<feature type="chain" id="PRO_5018676838" evidence="8">
    <location>
        <begin position="19"/>
        <end position="345"/>
    </location>
</feature>
<dbReference type="InterPro" id="IPR038765">
    <property type="entry name" value="Papain-like_cys_pep_sf"/>
</dbReference>
<dbReference type="GO" id="GO:0005764">
    <property type="term" value="C:lysosome"/>
    <property type="evidence" value="ECO:0000318"/>
    <property type="project" value="GO_Central"/>
</dbReference>
<dbReference type="STRING" id="105231.A0A1Y1I2P0"/>
<dbReference type="PROSITE" id="PS00139">
    <property type="entry name" value="THIOL_PROTEASE_CYS"/>
    <property type="match status" value="1"/>
</dbReference>
<keyword evidence="3 8" id="KW-0732">Signal</keyword>
<keyword evidence="11" id="KW-1185">Reference proteome</keyword>
<dbReference type="CDD" id="cd02620">
    <property type="entry name" value="Peptidase_C1A_CathepsinB"/>
    <property type="match status" value="1"/>
</dbReference>
<dbReference type="PROSITE" id="PS00639">
    <property type="entry name" value="THIOL_PROTEASE_HIS"/>
    <property type="match status" value="1"/>
</dbReference>
<feature type="domain" description="Peptidase C1A papain C-terminal" evidence="9">
    <location>
        <begin position="103"/>
        <end position="337"/>
    </location>
</feature>
<dbReference type="InterPro" id="IPR025661">
    <property type="entry name" value="Pept_asp_AS"/>
</dbReference>
<dbReference type="PRINTS" id="PR00705">
    <property type="entry name" value="PAPAIN"/>
</dbReference>
<dbReference type="Pfam" id="PF00112">
    <property type="entry name" value="Peptidase_C1"/>
    <property type="match status" value="1"/>
</dbReference>
<reference evidence="10 11" key="1">
    <citation type="journal article" date="2014" name="Nat. Commun.">
        <title>Klebsormidium flaccidum genome reveals primary factors for plant terrestrial adaptation.</title>
        <authorList>
            <person name="Hori K."/>
            <person name="Maruyama F."/>
            <person name="Fujisawa T."/>
            <person name="Togashi T."/>
            <person name="Yamamoto N."/>
            <person name="Seo M."/>
            <person name="Sato S."/>
            <person name="Yamada T."/>
            <person name="Mori H."/>
            <person name="Tajima N."/>
            <person name="Moriyama T."/>
            <person name="Ikeuchi M."/>
            <person name="Watanabe M."/>
            <person name="Wada H."/>
            <person name="Kobayashi K."/>
            <person name="Saito M."/>
            <person name="Masuda T."/>
            <person name="Sasaki-Sekimoto Y."/>
            <person name="Mashiguchi K."/>
            <person name="Awai K."/>
            <person name="Shimojima M."/>
            <person name="Masuda S."/>
            <person name="Iwai M."/>
            <person name="Nobusawa T."/>
            <person name="Narise T."/>
            <person name="Kondo S."/>
            <person name="Saito H."/>
            <person name="Sato R."/>
            <person name="Murakawa M."/>
            <person name="Ihara Y."/>
            <person name="Oshima-Yamada Y."/>
            <person name="Ohtaka K."/>
            <person name="Satoh M."/>
            <person name="Sonobe K."/>
            <person name="Ishii M."/>
            <person name="Ohtani R."/>
            <person name="Kanamori-Sato M."/>
            <person name="Honoki R."/>
            <person name="Miyazaki D."/>
            <person name="Mochizuki H."/>
            <person name="Umetsu J."/>
            <person name="Higashi K."/>
            <person name="Shibata D."/>
            <person name="Kamiya Y."/>
            <person name="Sato N."/>
            <person name="Nakamura Y."/>
            <person name="Tabata S."/>
            <person name="Ida S."/>
            <person name="Kurokawa K."/>
            <person name="Ohta H."/>
        </authorList>
    </citation>
    <scope>NUCLEOTIDE SEQUENCE [LARGE SCALE GENOMIC DNA]</scope>
    <source>
        <strain evidence="10 11">NIES-2285</strain>
    </source>
</reference>
<dbReference type="SUPFAM" id="SSF54001">
    <property type="entry name" value="Cysteine proteinases"/>
    <property type="match status" value="1"/>
</dbReference>
<dbReference type="InterPro" id="IPR000169">
    <property type="entry name" value="Pept_cys_AS"/>
</dbReference>